<proteinExistence type="predicted"/>
<keyword evidence="1" id="KW-1133">Transmembrane helix</keyword>
<keyword evidence="3" id="KW-0406">Ion transport</keyword>
<keyword evidence="3" id="KW-0813">Transport</keyword>
<reference evidence="3" key="1">
    <citation type="submission" date="2023-10" db="EMBL/GenBank/DDBJ databases">
        <title>Screening of Alkalihalophilus pseudofirmusBZ-TG-HK211 and Its Alleviation of Salt Stress on Rapeseed Growth.</title>
        <authorList>
            <person name="Zhao B."/>
            <person name="Guo T."/>
        </authorList>
    </citation>
    <scope>NUCLEOTIDE SEQUENCE</scope>
    <source>
        <strain evidence="3">BZ-TG-HK211</strain>
    </source>
</reference>
<feature type="transmembrane region" description="Helical" evidence="1">
    <location>
        <begin position="81"/>
        <end position="100"/>
    </location>
</feature>
<dbReference type="Gene3D" id="1.10.287.70">
    <property type="match status" value="1"/>
</dbReference>
<accession>A0AAJ2NQC0</accession>
<organism evidence="3 4">
    <name type="scientific">Alkalihalophilus pseudofirmus</name>
    <name type="common">Bacillus pseudofirmus</name>
    <dbReference type="NCBI Taxonomy" id="79885"/>
    <lineage>
        <taxon>Bacteria</taxon>
        <taxon>Bacillati</taxon>
        <taxon>Bacillota</taxon>
        <taxon>Bacilli</taxon>
        <taxon>Bacillales</taxon>
        <taxon>Bacillaceae</taxon>
        <taxon>Alkalihalophilus</taxon>
    </lineage>
</organism>
<gene>
    <name evidence="3" type="ORF">RYX45_15150</name>
</gene>
<evidence type="ECO:0000256" key="1">
    <source>
        <dbReference type="SAM" id="Phobius"/>
    </source>
</evidence>
<evidence type="ECO:0000313" key="3">
    <source>
        <dbReference type="EMBL" id="MDV2886526.1"/>
    </source>
</evidence>
<sequence>MDHWLLYFCMFVAALGVIMSFLLLLRYKPMRGRHKVSLRHFAMLVNVYVTVMLAFALMYMVLELLGIPVLAEANRNVGGELTHLVLDVVYFSAITLLSVGYGDIVPMGVGRILAIIQALFGYLLPAAFVVTTVIRLENKVE</sequence>
<dbReference type="InterPro" id="IPR013099">
    <property type="entry name" value="K_chnl_dom"/>
</dbReference>
<keyword evidence="3" id="KW-0407">Ion channel</keyword>
<name>A0AAJ2NQC0_ALKPS</name>
<feature type="domain" description="Potassium channel" evidence="2">
    <location>
        <begin position="82"/>
        <end position="137"/>
    </location>
</feature>
<feature type="transmembrane region" description="Helical" evidence="1">
    <location>
        <begin position="37"/>
        <end position="61"/>
    </location>
</feature>
<dbReference type="Pfam" id="PF07885">
    <property type="entry name" value="Ion_trans_2"/>
    <property type="match status" value="1"/>
</dbReference>
<protein>
    <submittedName>
        <fullName evidence="3">Potassium channel family protein</fullName>
    </submittedName>
</protein>
<feature type="transmembrane region" description="Helical" evidence="1">
    <location>
        <begin position="112"/>
        <end position="134"/>
    </location>
</feature>
<evidence type="ECO:0000313" key="4">
    <source>
        <dbReference type="Proteomes" id="UP001285636"/>
    </source>
</evidence>
<evidence type="ECO:0000259" key="2">
    <source>
        <dbReference type="Pfam" id="PF07885"/>
    </source>
</evidence>
<keyword evidence="1" id="KW-0472">Membrane</keyword>
<dbReference type="RefSeq" id="WP_012957599.1">
    <property type="nucleotide sequence ID" value="NZ_CP117835.1"/>
</dbReference>
<dbReference type="Proteomes" id="UP001285636">
    <property type="component" value="Unassembled WGS sequence"/>
</dbReference>
<feature type="transmembrane region" description="Helical" evidence="1">
    <location>
        <begin position="6"/>
        <end position="25"/>
    </location>
</feature>
<comment type="caution">
    <text evidence="3">The sequence shown here is derived from an EMBL/GenBank/DDBJ whole genome shotgun (WGS) entry which is preliminary data.</text>
</comment>
<dbReference type="GO" id="GO:0034220">
    <property type="term" value="P:monoatomic ion transmembrane transport"/>
    <property type="evidence" value="ECO:0007669"/>
    <property type="project" value="UniProtKB-KW"/>
</dbReference>
<dbReference type="EMBL" id="JAWJAY010000004">
    <property type="protein sequence ID" value="MDV2886526.1"/>
    <property type="molecule type" value="Genomic_DNA"/>
</dbReference>
<keyword evidence="1" id="KW-0812">Transmembrane</keyword>
<dbReference type="SUPFAM" id="SSF81324">
    <property type="entry name" value="Voltage-gated potassium channels"/>
    <property type="match status" value="1"/>
</dbReference>
<dbReference type="AlphaFoldDB" id="A0AAJ2NQC0"/>